<feature type="transmembrane region" description="Helical" evidence="1">
    <location>
        <begin position="25"/>
        <end position="45"/>
    </location>
</feature>
<proteinExistence type="predicted"/>
<dbReference type="Proteomes" id="UP000556700">
    <property type="component" value="Unassembled WGS sequence"/>
</dbReference>
<keyword evidence="1" id="KW-0472">Membrane</keyword>
<dbReference type="AlphaFoldDB" id="A0A6V6ZDN9"/>
<evidence type="ECO:0000313" key="3">
    <source>
        <dbReference type="Proteomes" id="UP000556700"/>
    </source>
</evidence>
<gene>
    <name evidence="2" type="ORF">FLACHUCJ7_04540</name>
</gene>
<evidence type="ECO:0000313" key="2">
    <source>
        <dbReference type="EMBL" id="CAD0009900.1"/>
    </source>
</evidence>
<organism evidence="2 3">
    <name type="scientific">Flavobacterium chungangense</name>
    <dbReference type="NCBI Taxonomy" id="554283"/>
    <lineage>
        <taxon>Bacteria</taxon>
        <taxon>Pseudomonadati</taxon>
        <taxon>Bacteroidota</taxon>
        <taxon>Flavobacteriia</taxon>
        <taxon>Flavobacteriales</taxon>
        <taxon>Flavobacteriaceae</taxon>
        <taxon>Flavobacterium</taxon>
    </lineage>
</organism>
<sequence>MVNKIEAIATKIKDLNIKIATKSPMTLAITITNTLTALIFGLLMLSKPTPVILSIGNNKPYMENTRTISTTLNPVMGSVFKN</sequence>
<evidence type="ECO:0000256" key="1">
    <source>
        <dbReference type="SAM" id="Phobius"/>
    </source>
</evidence>
<keyword evidence="1" id="KW-1133">Transmembrane helix</keyword>
<dbReference type="EMBL" id="CAIJDO010000332">
    <property type="protein sequence ID" value="CAD0009900.1"/>
    <property type="molecule type" value="Genomic_DNA"/>
</dbReference>
<reference evidence="2 3" key="1">
    <citation type="submission" date="2020-06" db="EMBL/GenBank/DDBJ databases">
        <authorList>
            <person name="Criscuolo A."/>
        </authorList>
    </citation>
    <scope>NUCLEOTIDE SEQUENCE [LARGE SCALE GENOMIC DNA]</scope>
    <source>
        <strain evidence="3">CIP 110025</strain>
    </source>
</reference>
<comment type="caution">
    <text evidence="2">The sequence shown here is derived from an EMBL/GenBank/DDBJ whole genome shotgun (WGS) entry which is preliminary data.</text>
</comment>
<keyword evidence="1" id="KW-0812">Transmembrane</keyword>
<name>A0A6V6ZDN9_9FLAO</name>
<keyword evidence="3" id="KW-1185">Reference proteome</keyword>
<protein>
    <submittedName>
        <fullName evidence="2">Uncharacterized protein</fullName>
    </submittedName>
</protein>
<accession>A0A6V6ZDN9</accession>